<accession>A0A8X6SXV6</accession>
<organism evidence="1 2">
    <name type="scientific">Trichonephila clavipes</name>
    <name type="common">Golden silk orbweaver</name>
    <name type="synonym">Nephila clavipes</name>
    <dbReference type="NCBI Taxonomy" id="2585209"/>
    <lineage>
        <taxon>Eukaryota</taxon>
        <taxon>Metazoa</taxon>
        <taxon>Ecdysozoa</taxon>
        <taxon>Arthropoda</taxon>
        <taxon>Chelicerata</taxon>
        <taxon>Arachnida</taxon>
        <taxon>Araneae</taxon>
        <taxon>Araneomorphae</taxon>
        <taxon>Entelegynae</taxon>
        <taxon>Araneoidea</taxon>
        <taxon>Nephilidae</taxon>
        <taxon>Trichonephila</taxon>
    </lineage>
</organism>
<gene>
    <name evidence="1" type="ORF">TNCV_3296931</name>
</gene>
<name>A0A8X6SXV6_TRICX</name>
<evidence type="ECO:0000313" key="1">
    <source>
        <dbReference type="EMBL" id="GFY22049.1"/>
    </source>
</evidence>
<comment type="caution">
    <text evidence="1">The sequence shown here is derived from an EMBL/GenBank/DDBJ whole genome shotgun (WGS) entry which is preliminary data.</text>
</comment>
<reference evidence="1" key="1">
    <citation type="submission" date="2020-08" db="EMBL/GenBank/DDBJ databases">
        <title>Multicomponent nature underlies the extraordinary mechanical properties of spider dragline silk.</title>
        <authorList>
            <person name="Kono N."/>
            <person name="Nakamura H."/>
            <person name="Mori M."/>
            <person name="Yoshida Y."/>
            <person name="Ohtoshi R."/>
            <person name="Malay A.D."/>
            <person name="Moran D.A.P."/>
            <person name="Tomita M."/>
            <person name="Numata K."/>
            <person name="Arakawa K."/>
        </authorList>
    </citation>
    <scope>NUCLEOTIDE SEQUENCE</scope>
</reference>
<dbReference type="AlphaFoldDB" id="A0A8X6SXV6"/>
<evidence type="ECO:0000313" key="2">
    <source>
        <dbReference type="Proteomes" id="UP000887159"/>
    </source>
</evidence>
<dbReference type="Proteomes" id="UP000887159">
    <property type="component" value="Unassembled WGS sequence"/>
</dbReference>
<sequence length="93" mass="10648">MRVFLDASRYGYYRDTTVLTGTCFKRQQDAVPSFVVGRPVVAVHFYVVMSSREAAKVIIVRRTRTAPEVVALSMQVLVLQTRPHSDCRLVMWL</sequence>
<protein>
    <submittedName>
        <fullName evidence="1">Uncharacterized protein</fullName>
    </submittedName>
</protein>
<proteinExistence type="predicted"/>
<dbReference type="EMBL" id="BMAU01021359">
    <property type="protein sequence ID" value="GFY22049.1"/>
    <property type="molecule type" value="Genomic_DNA"/>
</dbReference>
<keyword evidence="2" id="KW-1185">Reference proteome</keyword>